<dbReference type="GO" id="GO:0004519">
    <property type="term" value="F:endonuclease activity"/>
    <property type="evidence" value="ECO:0007669"/>
    <property type="project" value="UniProtKB-KW"/>
</dbReference>
<protein>
    <submittedName>
        <fullName evidence="2">HNH endonuclease</fullName>
    </submittedName>
</protein>
<evidence type="ECO:0000259" key="1">
    <source>
        <dbReference type="Pfam" id="PF13391"/>
    </source>
</evidence>
<keyword evidence="3" id="KW-1185">Reference proteome</keyword>
<keyword evidence="2" id="KW-0378">Hydrolase</keyword>
<gene>
    <name evidence="2" type="ORF">I4X03_004485</name>
</gene>
<organism evidence="2 3">
    <name type="scientific">Massilia soli</name>
    <dbReference type="NCBI Taxonomy" id="2792854"/>
    <lineage>
        <taxon>Bacteria</taxon>
        <taxon>Pseudomonadati</taxon>
        <taxon>Pseudomonadota</taxon>
        <taxon>Betaproteobacteria</taxon>
        <taxon>Burkholderiales</taxon>
        <taxon>Oxalobacteraceae</taxon>
        <taxon>Telluria group</taxon>
        <taxon>Massilia</taxon>
    </lineage>
</organism>
<dbReference type="RefSeq" id="WP_223466358.1">
    <property type="nucleotide sequence ID" value="NZ_JAFBIL020000002.1"/>
</dbReference>
<reference evidence="2 3" key="2">
    <citation type="submission" date="2021-08" db="EMBL/GenBank/DDBJ databases">
        <title>Massilia sp. R798.</title>
        <authorList>
            <person name="Baek J.H."/>
            <person name="Jung H.S."/>
            <person name="Kim K.R."/>
            <person name="Jeon C.O."/>
        </authorList>
    </citation>
    <scope>NUCLEOTIDE SEQUENCE [LARGE SCALE GENOMIC DNA]</scope>
    <source>
        <strain evidence="2 3">R798</strain>
    </source>
</reference>
<comment type="caution">
    <text evidence="2">The sequence shown here is derived from an EMBL/GenBank/DDBJ whole genome shotgun (WGS) entry which is preliminary data.</text>
</comment>
<accession>A0ABS7SJX6</accession>
<name>A0ABS7SJX6_9BURK</name>
<keyword evidence="2" id="KW-0540">Nuclease</keyword>
<dbReference type="Proteomes" id="UP000809349">
    <property type="component" value="Unassembled WGS sequence"/>
</dbReference>
<proteinExistence type="predicted"/>
<dbReference type="InterPro" id="IPR003615">
    <property type="entry name" value="HNH_nuc"/>
</dbReference>
<dbReference type="EMBL" id="JAFBIL020000002">
    <property type="protein sequence ID" value="MBZ2206514.1"/>
    <property type="molecule type" value="Genomic_DNA"/>
</dbReference>
<sequence length="392" mass="43709">MAKVISQFFADLGYPFRNIRWSWGARSGDAILLRTWDDEYAFKEKKLGLLDMVDADERTDSFGLDERIVQLKALWDGGVAGYTVIATAKDKNARPREIVAYRDDGVFALSRLERKSNGDIVAIVGELVPISALAEHARSHRTAPGDGVFPVDDAHRSGLSTDSYKEKIPAIRTWLVEVCHARGMVTYSDVMNRFALTFYPLRNAMSRLGHDCKDAGEPIITALIVDKETRRCSQGLFDEFHIDDDELERERCYAHWRQEGTAASPGPASSAPAEEPIKTSDDFEQRAARFRQVQTRPDQGLFRDEVFRACGGQCVVSGCAVPEALEAAHLFGRDWREGHNTGTDGILLRRDLHSLYDRGLLKISDAGQVALSGDTCDYYGEFHGKSVTTRLG</sequence>
<reference evidence="2 3" key="1">
    <citation type="submission" date="2021-01" db="EMBL/GenBank/DDBJ databases">
        <authorList>
            <person name="Ruan W."/>
            <person name="Khan S.A."/>
            <person name="Jeon C.O."/>
        </authorList>
    </citation>
    <scope>NUCLEOTIDE SEQUENCE [LARGE SCALE GENOMIC DNA]</scope>
    <source>
        <strain evidence="2 3">R798</strain>
    </source>
</reference>
<feature type="domain" description="HNH nuclease" evidence="1">
    <location>
        <begin position="314"/>
        <end position="361"/>
    </location>
</feature>
<evidence type="ECO:0000313" key="2">
    <source>
        <dbReference type="EMBL" id="MBZ2206514.1"/>
    </source>
</evidence>
<evidence type="ECO:0000313" key="3">
    <source>
        <dbReference type="Proteomes" id="UP000809349"/>
    </source>
</evidence>
<keyword evidence="2" id="KW-0255">Endonuclease</keyword>
<dbReference type="Pfam" id="PF13391">
    <property type="entry name" value="HNH_2"/>
    <property type="match status" value="1"/>
</dbReference>